<reference evidence="4" key="1">
    <citation type="submission" date="2020-04" db="EMBL/GenBank/DDBJ databases">
        <authorList>
            <person name="Kittiwongwattana C."/>
        </authorList>
    </citation>
    <scope>NUCLEOTIDE SEQUENCE [LARGE SCALE GENOMIC DNA]</scope>
    <source>
        <strain evidence="4">1303</strain>
    </source>
</reference>
<keyword evidence="4" id="KW-1185">Reference proteome</keyword>
<dbReference type="InterPro" id="IPR054105">
    <property type="entry name" value="WHD_NrtR"/>
</dbReference>
<name>A0ABX6L9J9_9BACT</name>
<protein>
    <submittedName>
        <fullName evidence="3">NUDIX hydrolase</fullName>
    </submittedName>
</protein>
<dbReference type="InterPro" id="IPR036390">
    <property type="entry name" value="WH_DNA-bd_sf"/>
</dbReference>
<gene>
    <name evidence="3" type="ORF">HF324_02135</name>
</gene>
<keyword evidence="3" id="KW-0378">Hydrolase</keyword>
<dbReference type="InterPro" id="IPR015797">
    <property type="entry name" value="NUDIX_hydrolase-like_dom_sf"/>
</dbReference>
<proteinExistence type="predicted"/>
<accession>A0ABX6L9J9</accession>
<dbReference type="Gene3D" id="1.10.10.10">
    <property type="entry name" value="Winged helix-like DNA-binding domain superfamily/Winged helix DNA-binding domain"/>
    <property type="match status" value="1"/>
</dbReference>
<feature type="domain" description="NrtR DNA-binding winged helix" evidence="2">
    <location>
        <begin position="152"/>
        <end position="209"/>
    </location>
</feature>
<dbReference type="SUPFAM" id="SSF46785">
    <property type="entry name" value="Winged helix' DNA-binding domain"/>
    <property type="match status" value="1"/>
</dbReference>
<dbReference type="CDD" id="cd18873">
    <property type="entry name" value="NUDIX_NadM_like"/>
    <property type="match status" value="1"/>
</dbReference>
<dbReference type="InterPro" id="IPR036388">
    <property type="entry name" value="WH-like_DNA-bd_sf"/>
</dbReference>
<dbReference type="GO" id="GO:0016787">
    <property type="term" value="F:hydrolase activity"/>
    <property type="evidence" value="ECO:0007669"/>
    <property type="project" value="UniProtKB-KW"/>
</dbReference>
<evidence type="ECO:0000313" key="4">
    <source>
        <dbReference type="Proteomes" id="UP000503144"/>
    </source>
</evidence>
<evidence type="ECO:0000259" key="2">
    <source>
        <dbReference type="Pfam" id="PF21906"/>
    </source>
</evidence>
<dbReference type="Gene3D" id="3.90.79.10">
    <property type="entry name" value="Nucleoside Triphosphate Pyrophosphohydrolase"/>
    <property type="match status" value="1"/>
</dbReference>
<dbReference type="EMBL" id="CP051204">
    <property type="protein sequence ID" value="QJB36718.1"/>
    <property type="molecule type" value="Genomic_DNA"/>
</dbReference>
<dbReference type="RefSeq" id="WP_168859778.1">
    <property type="nucleotide sequence ID" value="NZ_CP051204.2"/>
</dbReference>
<dbReference type="InterPro" id="IPR000086">
    <property type="entry name" value="NUDIX_hydrolase_dom"/>
</dbReference>
<dbReference type="SUPFAM" id="SSF55811">
    <property type="entry name" value="Nudix"/>
    <property type="match status" value="1"/>
</dbReference>
<feature type="domain" description="Nudix hydrolase" evidence="1">
    <location>
        <begin position="12"/>
        <end position="68"/>
    </location>
</feature>
<evidence type="ECO:0000313" key="3">
    <source>
        <dbReference type="EMBL" id="QJB36718.1"/>
    </source>
</evidence>
<organism evidence="3 4">
    <name type="scientific">Chitinophaga oryzae</name>
    <dbReference type="NCBI Taxonomy" id="2725414"/>
    <lineage>
        <taxon>Bacteria</taxon>
        <taxon>Pseudomonadati</taxon>
        <taxon>Bacteroidota</taxon>
        <taxon>Chitinophagia</taxon>
        <taxon>Chitinophagales</taxon>
        <taxon>Chitinophagaceae</taxon>
        <taxon>Chitinophaga</taxon>
    </lineage>
</organism>
<dbReference type="Proteomes" id="UP000503144">
    <property type="component" value="Chromosome"/>
</dbReference>
<dbReference type="Pfam" id="PF00293">
    <property type="entry name" value="NUDIX"/>
    <property type="match status" value="1"/>
</dbReference>
<sequence length="219" mass="25194">MKHPTGRSSLLVTVVHIILGFDGQDLKLLLVKHPDGPPKNRWCLPGDRLQASEYFDQTAARIQQTLTGRGKVHRQQLGAFGPSGHTAGERTASVVFFSLMHIRGEKLFPLHNCHPQWHLFRELPVLPAEHRSMLQEALQYIRYHSSVPPLLFKLLPPKFTIPQLQHLYETVHGQVFDKRNFSRKMLTTGLLVKQADKEKLSSKRGAYYYTQREKVSKER</sequence>
<reference evidence="3 4" key="2">
    <citation type="submission" date="2020-09" db="EMBL/GenBank/DDBJ databases">
        <authorList>
            <person name="Kittiwongwattana C."/>
        </authorList>
    </citation>
    <scope>NUCLEOTIDE SEQUENCE [LARGE SCALE GENOMIC DNA]</scope>
    <source>
        <strain evidence="3 4">1303</strain>
    </source>
</reference>
<dbReference type="Pfam" id="PF21906">
    <property type="entry name" value="WHD_NrtR"/>
    <property type="match status" value="1"/>
</dbReference>
<evidence type="ECO:0000259" key="1">
    <source>
        <dbReference type="Pfam" id="PF00293"/>
    </source>
</evidence>